<name>A0A8J7I0K9_9NOST</name>
<accession>A0A8J7I0K9</accession>
<dbReference type="EMBL" id="JAECZC010000107">
    <property type="protein sequence ID" value="MBH8566897.1"/>
    <property type="molecule type" value="Genomic_DNA"/>
</dbReference>
<comment type="caution">
    <text evidence="1">The sequence shown here is derived from an EMBL/GenBank/DDBJ whole genome shotgun (WGS) entry which is preliminary data.</text>
</comment>
<sequence length="67" mass="7758">MFFQDVAGDLPEFFIFVKVEQDCRGLTDLGINKKIKNISVYLLEPEKIVFGCKNQYLLEVLSSRTKK</sequence>
<dbReference type="RefSeq" id="WP_214662856.1">
    <property type="nucleotide sequence ID" value="NZ_JAECZC010000107.1"/>
</dbReference>
<dbReference type="AlphaFoldDB" id="A0A8J7I0K9"/>
<evidence type="ECO:0000313" key="2">
    <source>
        <dbReference type="Proteomes" id="UP000632766"/>
    </source>
</evidence>
<keyword evidence="2" id="KW-1185">Reference proteome</keyword>
<reference evidence="1 2" key="1">
    <citation type="journal article" date="2021" name="Int. J. Syst. Evol. Microbiol.">
        <title>Amazonocrinis nigriterrae gen. nov., sp. nov., Atlanticothrix silvestris gen. nov., sp. nov. and Dendronalium phyllosphericum gen. nov., sp. nov., nostocacean cyanobacteria from Brazilian environments.</title>
        <authorList>
            <person name="Alvarenga D.O."/>
            <person name="Andreote A.P.D."/>
            <person name="Branco L.H.Z."/>
            <person name="Delbaje E."/>
            <person name="Cruz R.B."/>
            <person name="Varani A.M."/>
            <person name="Fiore M.F."/>
        </authorList>
    </citation>
    <scope>NUCLEOTIDE SEQUENCE [LARGE SCALE GENOMIC DNA]</scope>
    <source>
        <strain evidence="1 2">CENA67</strain>
    </source>
</reference>
<proteinExistence type="predicted"/>
<evidence type="ECO:0000313" key="1">
    <source>
        <dbReference type="EMBL" id="MBH8566897.1"/>
    </source>
</evidence>
<dbReference type="Proteomes" id="UP000632766">
    <property type="component" value="Unassembled WGS sequence"/>
</dbReference>
<protein>
    <submittedName>
        <fullName evidence="1">Uncharacterized protein</fullName>
    </submittedName>
</protein>
<organism evidence="1 2">
    <name type="scientific">Amazonocrinis nigriterrae CENA67</name>
    <dbReference type="NCBI Taxonomy" id="2794033"/>
    <lineage>
        <taxon>Bacteria</taxon>
        <taxon>Bacillati</taxon>
        <taxon>Cyanobacteriota</taxon>
        <taxon>Cyanophyceae</taxon>
        <taxon>Nostocales</taxon>
        <taxon>Nostocaceae</taxon>
        <taxon>Amazonocrinis</taxon>
        <taxon>Amazonocrinis nigriterrae</taxon>
    </lineage>
</organism>
<gene>
    <name evidence="1" type="ORF">I8748_32935</name>
</gene>